<dbReference type="GO" id="GO:0000103">
    <property type="term" value="P:sulfate assimilation"/>
    <property type="evidence" value="ECO:0007669"/>
    <property type="project" value="EnsemblFungi"/>
</dbReference>
<evidence type="ECO:0000256" key="4">
    <source>
        <dbReference type="ARBA" id="ARBA00012604"/>
    </source>
</evidence>
<dbReference type="Gene3D" id="2.40.30.10">
    <property type="entry name" value="Translation factors"/>
    <property type="match status" value="1"/>
</dbReference>
<evidence type="ECO:0000256" key="12">
    <source>
        <dbReference type="ARBA" id="ARBA00052219"/>
    </source>
</evidence>
<dbReference type="InterPro" id="IPR017927">
    <property type="entry name" value="FAD-bd_FR_type"/>
</dbReference>
<evidence type="ECO:0000256" key="8">
    <source>
        <dbReference type="ARBA" id="ARBA00022827"/>
    </source>
</evidence>
<evidence type="ECO:0000256" key="11">
    <source>
        <dbReference type="ARBA" id="ARBA00023002"/>
    </source>
</evidence>
<dbReference type="PRINTS" id="PR00371">
    <property type="entry name" value="FPNCR"/>
</dbReference>
<gene>
    <name evidence="15" type="ORF">LIPSTDRAFT_102477</name>
</gene>
<dbReference type="EMBL" id="KV454290">
    <property type="protein sequence ID" value="ODQ75728.1"/>
    <property type="molecule type" value="Genomic_DNA"/>
</dbReference>
<dbReference type="Pfam" id="PF00175">
    <property type="entry name" value="NAD_binding_1"/>
    <property type="match status" value="1"/>
</dbReference>
<evidence type="ECO:0000256" key="10">
    <source>
        <dbReference type="ARBA" id="ARBA00022982"/>
    </source>
</evidence>
<dbReference type="GO" id="GO:0010181">
    <property type="term" value="F:FMN binding"/>
    <property type="evidence" value="ECO:0007669"/>
    <property type="project" value="TreeGrafter"/>
</dbReference>
<name>A0A1E3QDQ8_LIPST</name>
<evidence type="ECO:0000256" key="13">
    <source>
        <dbReference type="ARBA" id="ARBA00059320"/>
    </source>
</evidence>
<dbReference type="InterPro" id="IPR001709">
    <property type="entry name" value="Flavoprot_Pyr_Nucl_cyt_Rdtase"/>
</dbReference>
<evidence type="ECO:0000259" key="14">
    <source>
        <dbReference type="PROSITE" id="PS51384"/>
    </source>
</evidence>
<dbReference type="SUPFAM" id="SSF63380">
    <property type="entry name" value="Riboflavin synthase domain-like"/>
    <property type="match status" value="1"/>
</dbReference>
<dbReference type="InterPro" id="IPR023173">
    <property type="entry name" value="NADPH_Cyt_P450_Rdtase_alpha"/>
</dbReference>
<dbReference type="InterPro" id="IPR003097">
    <property type="entry name" value="CysJ-like_FAD-binding"/>
</dbReference>
<dbReference type="CDD" id="cd06207">
    <property type="entry name" value="CyPoR_like"/>
    <property type="match status" value="1"/>
</dbReference>
<dbReference type="FunFam" id="1.20.990.10:FF:000010">
    <property type="entry name" value="Sulfite reductase [NADPH] flavoprotein component"/>
    <property type="match status" value="1"/>
</dbReference>
<comment type="pathway">
    <text evidence="3">Sulfur metabolism; hydrogen sulfide biosynthesis; hydrogen sulfide from sulfite (NADPH route): step 1/1.</text>
</comment>
<evidence type="ECO:0000313" key="16">
    <source>
        <dbReference type="Proteomes" id="UP000094385"/>
    </source>
</evidence>
<organism evidence="15 16">
    <name type="scientific">Lipomyces starkeyi NRRL Y-11557</name>
    <dbReference type="NCBI Taxonomy" id="675824"/>
    <lineage>
        <taxon>Eukaryota</taxon>
        <taxon>Fungi</taxon>
        <taxon>Dikarya</taxon>
        <taxon>Ascomycota</taxon>
        <taxon>Saccharomycotina</taxon>
        <taxon>Lipomycetes</taxon>
        <taxon>Lipomycetales</taxon>
        <taxon>Lipomycetaceae</taxon>
        <taxon>Lipomyces</taxon>
    </lineage>
</organism>
<dbReference type="InterPro" id="IPR039261">
    <property type="entry name" value="FNR_nucleotide-bd"/>
</dbReference>
<evidence type="ECO:0000256" key="6">
    <source>
        <dbReference type="ARBA" id="ARBA00022630"/>
    </source>
</evidence>
<dbReference type="STRING" id="675824.A0A1E3QDQ8"/>
<evidence type="ECO:0000256" key="7">
    <source>
        <dbReference type="ARBA" id="ARBA00022643"/>
    </source>
</evidence>
<comment type="catalytic activity">
    <reaction evidence="12">
        <text>hydrogen sulfide + 3 NADP(+) + 3 H2O = sulfite + 3 NADPH + 4 H(+)</text>
        <dbReference type="Rhea" id="RHEA:13801"/>
        <dbReference type="ChEBI" id="CHEBI:15377"/>
        <dbReference type="ChEBI" id="CHEBI:15378"/>
        <dbReference type="ChEBI" id="CHEBI:17359"/>
        <dbReference type="ChEBI" id="CHEBI:29919"/>
        <dbReference type="ChEBI" id="CHEBI:57783"/>
        <dbReference type="ChEBI" id="CHEBI:58349"/>
        <dbReference type="EC" id="1.8.1.2"/>
    </reaction>
</comment>
<comment type="function">
    <text evidence="13">This enzyme catalyzes the 6-electron reduction of sulfite to sulfide. This is one of several activities required for the biosynthesis of L-cysteine from sulfate.</text>
</comment>
<evidence type="ECO:0000313" key="15">
    <source>
        <dbReference type="EMBL" id="ODQ75728.1"/>
    </source>
</evidence>
<dbReference type="AlphaFoldDB" id="A0A1E3QDQ8"/>
<evidence type="ECO:0000256" key="1">
    <source>
        <dbReference type="ARBA" id="ARBA00001917"/>
    </source>
</evidence>
<proteinExistence type="predicted"/>
<dbReference type="InterPro" id="IPR009014">
    <property type="entry name" value="Transketo_C/PFOR_II"/>
</dbReference>
<dbReference type="GO" id="GO:0005829">
    <property type="term" value="C:cytosol"/>
    <property type="evidence" value="ECO:0007669"/>
    <property type="project" value="TreeGrafter"/>
</dbReference>
<reference evidence="15 16" key="1">
    <citation type="journal article" date="2016" name="Proc. Natl. Acad. Sci. U.S.A.">
        <title>Comparative genomics of biotechnologically important yeasts.</title>
        <authorList>
            <person name="Riley R."/>
            <person name="Haridas S."/>
            <person name="Wolfe K.H."/>
            <person name="Lopes M.R."/>
            <person name="Hittinger C.T."/>
            <person name="Goeker M."/>
            <person name="Salamov A.A."/>
            <person name="Wisecaver J.H."/>
            <person name="Long T.M."/>
            <person name="Calvey C.H."/>
            <person name="Aerts A.L."/>
            <person name="Barry K.W."/>
            <person name="Choi C."/>
            <person name="Clum A."/>
            <person name="Coughlan A.Y."/>
            <person name="Deshpande S."/>
            <person name="Douglass A.P."/>
            <person name="Hanson S.J."/>
            <person name="Klenk H.-P."/>
            <person name="LaButti K.M."/>
            <person name="Lapidus A."/>
            <person name="Lindquist E.A."/>
            <person name="Lipzen A.M."/>
            <person name="Meier-Kolthoff J.P."/>
            <person name="Ohm R.A."/>
            <person name="Otillar R.P."/>
            <person name="Pangilinan J.L."/>
            <person name="Peng Y."/>
            <person name="Rokas A."/>
            <person name="Rosa C.A."/>
            <person name="Scheuner C."/>
            <person name="Sibirny A.A."/>
            <person name="Slot J.C."/>
            <person name="Stielow J.B."/>
            <person name="Sun H."/>
            <person name="Kurtzman C.P."/>
            <person name="Blackwell M."/>
            <person name="Grigoriev I.V."/>
            <person name="Jeffries T.W."/>
        </authorList>
    </citation>
    <scope>NUCLEOTIDE SEQUENCE [LARGE SCALE GENOMIC DNA]</scope>
    <source>
        <strain evidence="15 16">NRRL Y-11557</strain>
    </source>
</reference>
<protein>
    <recommendedName>
        <fullName evidence="4">assimilatory sulfite reductase (NADPH)</fullName>
        <ecNumber evidence="4">1.8.1.2</ecNumber>
    </recommendedName>
</protein>
<evidence type="ECO:0000256" key="5">
    <source>
        <dbReference type="ARBA" id="ARBA00022448"/>
    </source>
</evidence>
<keyword evidence="5" id="KW-0813">Transport</keyword>
<evidence type="ECO:0000256" key="2">
    <source>
        <dbReference type="ARBA" id="ARBA00001974"/>
    </source>
</evidence>
<dbReference type="FunFam" id="3.40.50.80:FF:000011">
    <property type="entry name" value="Sulfite reductase flavoprotein component"/>
    <property type="match status" value="1"/>
</dbReference>
<keyword evidence="6" id="KW-0285">Flavoprotein</keyword>
<keyword evidence="7" id="KW-0288">FMN</keyword>
<sequence>MIAALPTKSISVPDSYVSSTSIAFPFPVSEDISALDGPTYVVPQTLVELSNYAVADAIFTYSPETFDLDNGVALWNAAEQANGFGVVPLLSRLETRAGAGSLPLGYILSSNLQRKFDQAPRAVLASSGSLPALAPILNEISYLSSLPSPIMFSVAAIDYSPVSGAYVPDYVTAFNIARESGLALVTSSRVSELQHMSLYASLLATVLPSVHLYDGVRLSRESQRVVDVLGVKRTQDIFERVLTSQDGTFHRGDSISRASRLLTSLNAELGTSYRPFEYDGHDQPDVVLVILGSSESAVATDVALKLSGAGERVGVLTVRVAAPFAESQFLNALPRSTKQVLVFGQVYSQQEVDDPAVHSALHSDVFAAVIMSSVFPVGARPQLVDFKYTREQAFTPKNFVWIYEQLLRSVPAVSTIPDIVLANSFSTVSSFNLLHNQDVSQFIFWSPDDSVFAYAPAKLAQLFSLDSNRNTGFISTFDNQALAGIVQSELRSSKRAIDASFSVTNSNVVVVNDDKIFSSYNVVDSLGYGGALLINTGSRLEDLAEKIPVEIKKLLIDKAIVVYTINLNEATDAEDKTFASVAAQLAFLAVAEASEPVETYLGKLASLNFPGEEKHVAKISEISEKVQSLLTKAEVPTTWDIKVDENQIALPVFPVSDSFTPNEDKFTEEPEPELKSWQTAAKHLSFKEAFDYKSELRPDLPVKNFVAKVQELKRLTPLSYDRNIFHIEFDITGTGLKYEIGEALGIHGQNDKELAEKFIHSYGLDAEALVLMPTRDDPERFEYRTVFQVILEDLDIFGKTPKKFYESLAEYAQDEKQKAHLLKLASAEGAEEFKKRSDEHTLTYADVLQEFDSAHPPFEALIKIVNPLKRREYSIASSQKVHPNAVHLLIVVVDWVDSKGRKRYGQCSRYISQLKIGSEVVVSVKPSVMKLPPSPKQPIIMSGLGTGLAPFKAFVEEKAYQKAQGKDIGDIFLYLGSRHQKEEYLYGEFWEAHMAAGIVTHIGAAFSRDQPQKIYIQDRMRESLDKLVPAYVQQEGVFYLCGPTWPVPDVTAVLEDVIAKDAENKGTKIDTAKEIEELKEKSRYILEVCFNFGILRRYSSLN</sequence>
<dbReference type="Gene3D" id="3.40.920.10">
    <property type="entry name" value="Pyruvate-ferredoxin oxidoreductase, PFOR, domain III"/>
    <property type="match status" value="1"/>
</dbReference>
<feature type="domain" description="FAD-binding FR-type" evidence="14">
    <location>
        <begin position="702"/>
        <end position="933"/>
    </location>
</feature>
<dbReference type="InterPro" id="IPR001433">
    <property type="entry name" value="OxRdtase_FAD/NAD-bd"/>
</dbReference>
<dbReference type="InterPro" id="IPR002869">
    <property type="entry name" value="Pyrv_flavodox_OxRed_cen"/>
</dbReference>
<comment type="cofactor">
    <cofactor evidence="1">
        <name>FMN</name>
        <dbReference type="ChEBI" id="CHEBI:58210"/>
    </cofactor>
</comment>
<dbReference type="Pfam" id="PF00667">
    <property type="entry name" value="FAD_binding_1"/>
    <property type="match status" value="1"/>
</dbReference>
<dbReference type="Gene3D" id="3.40.50.80">
    <property type="entry name" value="Nucleotide-binding domain of ferredoxin-NADP reductase (FNR) module"/>
    <property type="match status" value="1"/>
</dbReference>
<dbReference type="GO" id="GO:0050660">
    <property type="term" value="F:flavin adenine dinucleotide binding"/>
    <property type="evidence" value="ECO:0007669"/>
    <property type="project" value="TreeGrafter"/>
</dbReference>
<dbReference type="GO" id="GO:0009337">
    <property type="term" value="C:sulfite reductase complex (NADPH)"/>
    <property type="evidence" value="ECO:0007669"/>
    <property type="project" value="EnsemblFungi"/>
</dbReference>
<keyword evidence="10" id="KW-0249">Electron transport</keyword>
<dbReference type="InterPro" id="IPR017938">
    <property type="entry name" value="Riboflavin_synthase-like_b-brl"/>
</dbReference>
<evidence type="ECO:0000256" key="9">
    <source>
        <dbReference type="ARBA" id="ARBA00022857"/>
    </source>
</evidence>
<dbReference type="PROSITE" id="PS51384">
    <property type="entry name" value="FAD_FR"/>
    <property type="match status" value="1"/>
</dbReference>
<dbReference type="SUPFAM" id="SSF53323">
    <property type="entry name" value="Pyruvate-ferredoxin oxidoreductase, PFOR, domain III"/>
    <property type="match status" value="1"/>
</dbReference>
<dbReference type="OrthoDB" id="1856718at2759"/>
<dbReference type="Gene3D" id="3.40.50.970">
    <property type="match status" value="1"/>
</dbReference>
<accession>A0A1E3QDQ8</accession>
<dbReference type="SUPFAM" id="SSF52922">
    <property type="entry name" value="TK C-terminal domain-like"/>
    <property type="match status" value="1"/>
</dbReference>
<evidence type="ECO:0000256" key="3">
    <source>
        <dbReference type="ARBA" id="ARBA00004774"/>
    </source>
</evidence>
<dbReference type="PANTHER" id="PTHR19384:SF109">
    <property type="entry name" value="SULFITE REDUCTASE [NADPH] FLAVOPROTEIN COMPONENT"/>
    <property type="match status" value="1"/>
</dbReference>
<dbReference type="PANTHER" id="PTHR19384">
    <property type="entry name" value="NITRIC OXIDE SYNTHASE-RELATED"/>
    <property type="match status" value="1"/>
</dbReference>
<dbReference type="Gene3D" id="3.40.50.920">
    <property type="match status" value="1"/>
</dbReference>
<dbReference type="GO" id="GO:0004783">
    <property type="term" value="F:sulfite reductase (NADPH) activity"/>
    <property type="evidence" value="ECO:0007669"/>
    <property type="project" value="UniProtKB-EC"/>
</dbReference>
<dbReference type="EC" id="1.8.1.2" evidence="4"/>
<keyword evidence="16" id="KW-1185">Reference proteome</keyword>
<dbReference type="SUPFAM" id="SSF52343">
    <property type="entry name" value="Ferredoxin reductase-like, C-terminal NADP-linked domain"/>
    <property type="match status" value="1"/>
</dbReference>
<keyword evidence="9" id="KW-0521">NADP</keyword>
<dbReference type="Proteomes" id="UP000094385">
    <property type="component" value="Unassembled WGS sequence"/>
</dbReference>
<comment type="cofactor">
    <cofactor evidence="2">
        <name>FAD</name>
        <dbReference type="ChEBI" id="CHEBI:57692"/>
    </cofactor>
</comment>
<keyword evidence="8" id="KW-0274">FAD</keyword>
<dbReference type="Gene3D" id="1.20.990.10">
    <property type="entry name" value="NADPH-cytochrome p450 Reductase, Chain A, domain 3"/>
    <property type="match status" value="1"/>
</dbReference>
<keyword evidence="11" id="KW-0560">Oxidoreductase</keyword>